<reference evidence="3" key="1">
    <citation type="journal article" date="2019" name="Int. J. Syst. Evol. Microbiol.">
        <title>The Global Catalogue of Microorganisms (GCM) 10K type strain sequencing project: providing services to taxonomists for standard genome sequencing and annotation.</title>
        <authorList>
            <consortium name="The Broad Institute Genomics Platform"/>
            <consortium name="The Broad Institute Genome Sequencing Center for Infectious Disease"/>
            <person name="Wu L."/>
            <person name="Ma J."/>
        </authorList>
    </citation>
    <scope>NUCLEOTIDE SEQUENCE [LARGE SCALE GENOMIC DNA]</scope>
    <source>
        <strain evidence="3">JCM 32148</strain>
    </source>
</reference>
<gene>
    <name evidence="2" type="ORF">ACFQZ8_30505</name>
</gene>
<dbReference type="EMBL" id="JBHTHM010002634">
    <property type="protein sequence ID" value="MFD0788266.1"/>
    <property type="molecule type" value="Genomic_DNA"/>
</dbReference>
<protein>
    <submittedName>
        <fullName evidence="2">DUF501 domain-containing protein</fullName>
    </submittedName>
</protein>
<name>A0ABW3ACD0_9ACTN</name>
<comment type="caution">
    <text evidence="2">The sequence shown here is derived from an EMBL/GenBank/DDBJ whole genome shotgun (WGS) entry which is preliminary data.</text>
</comment>
<evidence type="ECO:0000256" key="1">
    <source>
        <dbReference type="SAM" id="MobiDB-lite"/>
    </source>
</evidence>
<evidence type="ECO:0000313" key="3">
    <source>
        <dbReference type="Proteomes" id="UP001597053"/>
    </source>
</evidence>
<feature type="non-terminal residue" evidence="2">
    <location>
        <position position="37"/>
    </location>
</feature>
<keyword evidence="3" id="KW-1185">Reference proteome</keyword>
<evidence type="ECO:0000313" key="2">
    <source>
        <dbReference type="EMBL" id="MFD0788266.1"/>
    </source>
</evidence>
<organism evidence="2 3">
    <name type="scientific">Micromonospora azadirachtae</name>
    <dbReference type="NCBI Taxonomy" id="1970735"/>
    <lineage>
        <taxon>Bacteria</taxon>
        <taxon>Bacillati</taxon>
        <taxon>Actinomycetota</taxon>
        <taxon>Actinomycetes</taxon>
        <taxon>Micromonosporales</taxon>
        <taxon>Micromonosporaceae</taxon>
        <taxon>Micromonospora</taxon>
    </lineage>
</organism>
<sequence>MTVVPPQQPAADSVPPPKREPATEADLAAVAAQLGRP</sequence>
<accession>A0ABW3ACD0</accession>
<proteinExistence type="predicted"/>
<dbReference type="Proteomes" id="UP001597053">
    <property type="component" value="Unassembled WGS sequence"/>
</dbReference>
<feature type="region of interest" description="Disordered" evidence="1">
    <location>
        <begin position="1"/>
        <end position="23"/>
    </location>
</feature>